<proteinExistence type="predicted"/>
<dbReference type="Proteomes" id="UP000237105">
    <property type="component" value="Unassembled WGS sequence"/>
</dbReference>
<gene>
    <name evidence="1" type="ORF">PanWU01x14_136700</name>
</gene>
<protein>
    <submittedName>
        <fullName evidence="1">Uncharacterized protein</fullName>
    </submittedName>
</protein>
<accession>A0A2P5CNZ1</accession>
<dbReference type="AlphaFoldDB" id="A0A2P5CNZ1"/>
<dbReference type="OrthoDB" id="10295953at2759"/>
<reference evidence="2" key="1">
    <citation type="submission" date="2016-06" db="EMBL/GenBank/DDBJ databases">
        <title>Parallel loss of symbiosis genes in relatives of nitrogen-fixing non-legume Parasponia.</title>
        <authorList>
            <person name="Van Velzen R."/>
            <person name="Holmer R."/>
            <person name="Bu F."/>
            <person name="Rutten L."/>
            <person name="Van Zeijl A."/>
            <person name="Liu W."/>
            <person name="Santuari L."/>
            <person name="Cao Q."/>
            <person name="Sharma T."/>
            <person name="Shen D."/>
            <person name="Roswanjaya Y."/>
            <person name="Wardhani T."/>
            <person name="Kalhor M.S."/>
            <person name="Jansen J."/>
            <person name="Van den Hoogen J."/>
            <person name="Gungor B."/>
            <person name="Hartog M."/>
            <person name="Hontelez J."/>
            <person name="Verver J."/>
            <person name="Yang W.-C."/>
            <person name="Schijlen E."/>
            <person name="Repin R."/>
            <person name="Schilthuizen M."/>
            <person name="Schranz E."/>
            <person name="Heidstra R."/>
            <person name="Miyata K."/>
            <person name="Fedorova E."/>
            <person name="Kohlen W."/>
            <person name="Bisseling T."/>
            <person name="Smit S."/>
            <person name="Geurts R."/>
        </authorList>
    </citation>
    <scope>NUCLEOTIDE SEQUENCE [LARGE SCALE GENOMIC DNA]</scope>
    <source>
        <strain evidence="2">cv. WU1-14</strain>
    </source>
</reference>
<sequence length="61" mass="7300">VELEYLSHFNENSNSIDHFQESLEKLRRKKQSQLVLLFPTFYELACLYENETLNLSHTNPK</sequence>
<name>A0A2P5CNZ1_PARAD</name>
<keyword evidence="2" id="KW-1185">Reference proteome</keyword>
<organism evidence="1 2">
    <name type="scientific">Parasponia andersonii</name>
    <name type="common">Sponia andersonii</name>
    <dbReference type="NCBI Taxonomy" id="3476"/>
    <lineage>
        <taxon>Eukaryota</taxon>
        <taxon>Viridiplantae</taxon>
        <taxon>Streptophyta</taxon>
        <taxon>Embryophyta</taxon>
        <taxon>Tracheophyta</taxon>
        <taxon>Spermatophyta</taxon>
        <taxon>Magnoliopsida</taxon>
        <taxon>eudicotyledons</taxon>
        <taxon>Gunneridae</taxon>
        <taxon>Pentapetalae</taxon>
        <taxon>rosids</taxon>
        <taxon>fabids</taxon>
        <taxon>Rosales</taxon>
        <taxon>Cannabaceae</taxon>
        <taxon>Parasponia</taxon>
    </lineage>
</organism>
<evidence type="ECO:0000313" key="1">
    <source>
        <dbReference type="EMBL" id="PON62758.1"/>
    </source>
</evidence>
<comment type="caution">
    <text evidence="1">The sequence shown here is derived from an EMBL/GenBank/DDBJ whole genome shotgun (WGS) entry which is preliminary data.</text>
</comment>
<feature type="non-terminal residue" evidence="1">
    <location>
        <position position="1"/>
    </location>
</feature>
<dbReference type="EMBL" id="JXTB01000110">
    <property type="protein sequence ID" value="PON62758.1"/>
    <property type="molecule type" value="Genomic_DNA"/>
</dbReference>
<evidence type="ECO:0000313" key="2">
    <source>
        <dbReference type="Proteomes" id="UP000237105"/>
    </source>
</evidence>